<dbReference type="PANTHER" id="PTHR11783">
    <property type="entry name" value="SULFOTRANSFERASE SULT"/>
    <property type="match status" value="1"/>
</dbReference>
<evidence type="ECO:0000256" key="1">
    <source>
        <dbReference type="ARBA" id="ARBA00005771"/>
    </source>
</evidence>
<gene>
    <name evidence="5" type="primary">LOC102806497</name>
</gene>
<dbReference type="GeneID" id="102806497"/>
<dbReference type="InterPro" id="IPR027417">
    <property type="entry name" value="P-loop_NTPase"/>
</dbReference>
<feature type="domain" description="Sulfotransferase" evidence="3">
    <location>
        <begin position="44"/>
        <end position="292"/>
    </location>
</feature>
<keyword evidence="2" id="KW-0808">Transferase</keyword>
<evidence type="ECO:0000256" key="2">
    <source>
        <dbReference type="ARBA" id="ARBA00022679"/>
    </source>
</evidence>
<dbReference type="SUPFAM" id="SSF52540">
    <property type="entry name" value="P-loop containing nucleoside triphosphate hydrolases"/>
    <property type="match status" value="1"/>
</dbReference>
<evidence type="ECO:0000313" key="4">
    <source>
        <dbReference type="Proteomes" id="UP000694865"/>
    </source>
</evidence>
<dbReference type="RefSeq" id="XP_006821659.1">
    <property type="nucleotide sequence ID" value="XM_006821596.1"/>
</dbReference>
<keyword evidence="4" id="KW-1185">Reference proteome</keyword>
<dbReference type="InterPro" id="IPR000863">
    <property type="entry name" value="Sulfotransferase_dom"/>
</dbReference>
<sequence length="306" mass="36271">MPETTELTPPFEKTYYYDGRKDRLMVTAMHNDSIHALKDFEVRDDDVYIVTYPKAGTTFILEIVDAIMHRGNIDEIKGKRMEDKLNLIELGPAPGIEIATYKKVSTWKSPRQIQTHLPVDLMPPQVFTKKPRIILVTRNPRDCCISLHAWHATVKFLEPCDWDYLVDRFVEGQVIWGCWFEHLADWINKMGGKDNFLHLKYEDIKEDRQGASETVANFLGYDLNPDEMKRVVDHTDFNNMKEYMKTVTQRDVFLRENRHWQRKGIVGDWKSNFTVAQDEKFKEWEQRKCKEYGIDFMQYYTKTPKK</sequence>
<protein>
    <submittedName>
        <fullName evidence="5">Sulfotransferase 1C2-like</fullName>
    </submittedName>
</protein>
<reference evidence="5" key="1">
    <citation type="submission" date="2025-08" db="UniProtKB">
        <authorList>
            <consortium name="RefSeq"/>
        </authorList>
    </citation>
    <scope>IDENTIFICATION</scope>
    <source>
        <tissue evidence="5">Testes</tissue>
    </source>
</reference>
<dbReference type="Pfam" id="PF00685">
    <property type="entry name" value="Sulfotransfer_1"/>
    <property type="match status" value="1"/>
</dbReference>
<evidence type="ECO:0000259" key="3">
    <source>
        <dbReference type="Pfam" id="PF00685"/>
    </source>
</evidence>
<evidence type="ECO:0000313" key="5">
    <source>
        <dbReference type="RefSeq" id="XP_006821659.1"/>
    </source>
</evidence>
<comment type="similarity">
    <text evidence="1">Belongs to the sulfotransferase 1 family.</text>
</comment>
<name>A0ABM0MNR8_SACKO</name>
<proteinExistence type="inferred from homology"/>
<dbReference type="Proteomes" id="UP000694865">
    <property type="component" value="Unplaced"/>
</dbReference>
<dbReference type="Gene3D" id="3.40.50.300">
    <property type="entry name" value="P-loop containing nucleotide triphosphate hydrolases"/>
    <property type="match status" value="1"/>
</dbReference>
<accession>A0ABM0MNR8</accession>
<organism evidence="4 5">
    <name type="scientific">Saccoglossus kowalevskii</name>
    <name type="common">Acorn worm</name>
    <dbReference type="NCBI Taxonomy" id="10224"/>
    <lineage>
        <taxon>Eukaryota</taxon>
        <taxon>Metazoa</taxon>
        <taxon>Hemichordata</taxon>
        <taxon>Enteropneusta</taxon>
        <taxon>Harrimaniidae</taxon>
        <taxon>Saccoglossus</taxon>
    </lineage>
</organism>